<dbReference type="Gene3D" id="1.10.510.10">
    <property type="entry name" value="Transferase(Phosphotransferase) domain 1"/>
    <property type="match status" value="1"/>
</dbReference>
<evidence type="ECO:0000256" key="2">
    <source>
        <dbReference type="ARBA" id="ARBA00022527"/>
    </source>
</evidence>
<dbReference type="InterPro" id="IPR050205">
    <property type="entry name" value="CDPK_Ser/Thr_kinases"/>
</dbReference>
<dbReference type="PROSITE" id="PS00107">
    <property type="entry name" value="PROTEIN_KINASE_ATP"/>
    <property type="match status" value="1"/>
</dbReference>
<feature type="domain" description="Protein kinase" evidence="9">
    <location>
        <begin position="213"/>
        <end position="487"/>
    </location>
</feature>
<dbReference type="InterPro" id="IPR004177">
    <property type="entry name" value="DDHD_dom"/>
</dbReference>
<evidence type="ECO:0000256" key="4">
    <source>
        <dbReference type="ARBA" id="ARBA00022741"/>
    </source>
</evidence>
<sequence length="855" mass="97776">MKSIVPEKKYQSCAPVTSDYRCSLTQARRMKSMSNLPCHSSRKLPKRVILSKVEVSPKILKLVEGLPTLEETRDAWGYIYETGNSVLTLDRKLNGELHAGQVAGYLIGADEPCDIKTRYDDAPKRHALIYSSPRIRDKKHVFAVFIQDLSTRSFDGVWVNYENIGKNVIELASKDIIHFRDPLKFASNKINPSYTFIKPIKTSLSFSSFSQLYYTIKSIGSGSYGTVYLAICKSTGKRVAIKEIRLCKNQDAANLKQRVSLLREISVCMALPVHPCIIQTNKVFEEDHKIYLVMEYGYNGDLFTNVAEPVHSSLREFEVKVIFEQIAHAISYLHEHGVVHRDIKMENVIICDRKQLRAKLCDFGFSTFSKQGESLYSSCGTIMYAAPEVLNSSKDNYKGYGMEVDIWSLGVLLYSALTNSTPFHQMELENDEDKDILKSHILNGDFNFDHPAWKEISKEARDLVKCTMEIDAKERYTISQVLDHPWLQDVENELTPIHMIPNDRSNCSDHLVFFIHGMGQQYEKYGNLQHHVSTIQKNTTNLLSSRYPEKNIRVKYIPIEWHSEVQKRVDFSKPHGQCIIDSVCKQCDLAYENHKLEYPEFDGHVHFIGFSLGGIIAYDIASMQWLNQDGVPPWKNKITNEPTCQIPDISVPQLQFKIRYVFTCGSPIAAALICRGLDYIYYRPPLRTRVYNIFHPFDPLGYRLEPMINSDCILEPVQIHRLKKVPRIPNLGIRSSIAGAKPLLQSIWQYVSSSVTTSNIQEARVGTKRKEGDDISLLHKRRKLTHDVSVTLGGIQGKDGLSYPRTDYVLSENIIDAYASEWIIALKSHFRYWANRDLALHIIQVFLSDENVALH</sequence>
<dbReference type="SUPFAM" id="SSF49879">
    <property type="entry name" value="SMAD/FHA domain"/>
    <property type="match status" value="1"/>
</dbReference>
<dbReference type="SMART" id="SM00220">
    <property type="entry name" value="S_TKc"/>
    <property type="match status" value="1"/>
</dbReference>
<keyword evidence="4 7" id="KW-0547">Nucleotide-binding</keyword>
<evidence type="ECO:0000259" key="8">
    <source>
        <dbReference type="PROSITE" id="PS50006"/>
    </source>
</evidence>
<evidence type="ECO:0000256" key="1">
    <source>
        <dbReference type="ARBA" id="ARBA00005575"/>
    </source>
</evidence>
<dbReference type="Gene3D" id="2.60.200.20">
    <property type="match status" value="1"/>
</dbReference>
<feature type="domain" description="DDHD" evidence="10">
    <location>
        <begin position="654"/>
        <end position="848"/>
    </location>
</feature>
<dbReference type="Pfam" id="PF02862">
    <property type="entry name" value="DDHD"/>
    <property type="match status" value="1"/>
</dbReference>
<gene>
    <name evidence="11" type="ORF">MFLAVUS_001308</name>
</gene>
<dbReference type="SUPFAM" id="SSF53474">
    <property type="entry name" value="alpha/beta-Hydrolases"/>
    <property type="match status" value="1"/>
</dbReference>
<dbReference type="SMART" id="SM01127">
    <property type="entry name" value="DDHD"/>
    <property type="match status" value="1"/>
</dbReference>
<protein>
    <submittedName>
        <fullName evidence="11">Uncharacterized protein</fullName>
    </submittedName>
</protein>
<reference evidence="11 12" key="1">
    <citation type="submission" date="2024-04" db="EMBL/GenBank/DDBJ databases">
        <title>genome sequences of Mucor flavus KT1a and Helicostylum pulchrum KT1b strains isolated from the surface of a dry-aged beef.</title>
        <authorList>
            <person name="Toyotome T."/>
            <person name="Hosono M."/>
            <person name="Torimaru M."/>
            <person name="Fukuda K."/>
            <person name="Mikami N."/>
        </authorList>
    </citation>
    <scope>NUCLEOTIDE SEQUENCE [LARGE SCALE GENOMIC DNA]</scope>
    <source>
        <strain evidence="11 12">KT1a</strain>
    </source>
</reference>
<dbReference type="InterPro" id="IPR029058">
    <property type="entry name" value="AB_hydrolase_fold"/>
</dbReference>
<keyword evidence="5" id="KW-0418">Kinase</keyword>
<dbReference type="PANTHER" id="PTHR24349">
    <property type="entry name" value="SERINE/THREONINE-PROTEIN KINASE"/>
    <property type="match status" value="1"/>
</dbReference>
<dbReference type="InterPro" id="IPR000253">
    <property type="entry name" value="FHA_dom"/>
</dbReference>
<dbReference type="Gene3D" id="3.40.50.1820">
    <property type="entry name" value="alpha/beta hydrolase"/>
    <property type="match status" value="1"/>
</dbReference>
<dbReference type="Pfam" id="PF00498">
    <property type="entry name" value="FHA"/>
    <property type="match status" value="1"/>
</dbReference>
<keyword evidence="3" id="KW-0808">Transferase</keyword>
<dbReference type="InterPro" id="IPR000719">
    <property type="entry name" value="Prot_kinase_dom"/>
</dbReference>
<dbReference type="PROSITE" id="PS00108">
    <property type="entry name" value="PROTEIN_KINASE_ST"/>
    <property type="match status" value="1"/>
</dbReference>
<comment type="caution">
    <text evidence="11">The sequence shown here is derived from an EMBL/GenBank/DDBJ whole genome shotgun (WGS) entry which is preliminary data.</text>
</comment>
<evidence type="ECO:0000256" key="5">
    <source>
        <dbReference type="ARBA" id="ARBA00022777"/>
    </source>
</evidence>
<accession>A0ABP9YM45</accession>
<keyword evidence="6 7" id="KW-0067">ATP-binding</keyword>
<evidence type="ECO:0000256" key="7">
    <source>
        <dbReference type="PROSITE-ProRule" id="PRU10141"/>
    </source>
</evidence>
<evidence type="ECO:0000259" key="9">
    <source>
        <dbReference type="PROSITE" id="PS50011"/>
    </source>
</evidence>
<evidence type="ECO:0000313" key="12">
    <source>
        <dbReference type="Proteomes" id="UP001473302"/>
    </source>
</evidence>
<feature type="binding site" evidence="7">
    <location>
        <position position="242"/>
    </location>
    <ligand>
        <name>ATP</name>
        <dbReference type="ChEBI" id="CHEBI:30616"/>
    </ligand>
</feature>
<keyword evidence="2" id="KW-0723">Serine/threonine-protein kinase</keyword>
<evidence type="ECO:0000256" key="6">
    <source>
        <dbReference type="ARBA" id="ARBA00022840"/>
    </source>
</evidence>
<dbReference type="Gene3D" id="3.30.200.20">
    <property type="entry name" value="Phosphorylase Kinase, domain 1"/>
    <property type="match status" value="1"/>
</dbReference>
<dbReference type="InterPro" id="IPR017441">
    <property type="entry name" value="Protein_kinase_ATP_BS"/>
</dbReference>
<dbReference type="SUPFAM" id="SSF56112">
    <property type="entry name" value="Protein kinase-like (PK-like)"/>
    <property type="match status" value="1"/>
</dbReference>
<evidence type="ECO:0000256" key="3">
    <source>
        <dbReference type="ARBA" id="ARBA00022679"/>
    </source>
</evidence>
<organism evidence="11 12">
    <name type="scientific">Mucor flavus</name>
    <dbReference type="NCBI Taxonomy" id="439312"/>
    <lineage>
        <taxon>Eukaryota</taxon>
        <taxon>Fungi</taxon>
        <taxon>Fungi incertae sedis</taxon>
        <taxon>Mucoromycota</taxon>
        <taxon>Mucoromycotina</taxon>
        <taxon>Mucoromycetes</taxon>
        <taxon>Mucorales</taxon>
        <taxon>Mucorineae</taxon>
        <taxon>Mucoraceae</taxon>
        <taxon>Mucor</taxon>
    </lineage>
</organism>
<dbReference type="InterPro" id="IPR008271">
    <property type="entry name" value="Ser/Thr_kinase_AS"/>
</dbReference>
<dbReference type="InterPro" id="IPR008984">
    <property type="entry name" value="SMAD_FHA_dom_sf"/>
</dbReference>
<dbReference type="PROSITE" id="PS50006">
    <property type="entry name" value="FHA_DOMAIN"/>
    <property type="match status" value="1"/>
</dbReference>
<evidence type="ECO:0000313" key="11">
    <source>
        <dbReference type="EMBL" id="GAA5807928.1"/>
    </source>
</evidence>
<dbReference type="PROSITE" id="PS50011">
    <property type="entry name" value="PROTEIN_KINASE_DOM"/>
    <property type="match status" value="1"/>
</dbReference>
<comment type="similarity">
    <text evidence="1">Belongs to the protein kinase superfamily. CAMK Ser/Thr protein kinase family. CHEK2 subfamily.</text>
</comment>
<dbReference type="Pfam" id="PF00069">
    <property type="entry name" value="Pkinase"/>
    <property type="match status" value="1"/>
</dbReference>
<dbReference type="Proteomes" id="UP001473302">
    <property type="component" value="Unassembled WGS sequence"/>
</dbReference>
<dbReference type="PROSITE" id="PS51043">
    <property type="entry name" value="DDHD"/>
    <property type="match status" value="1"/>
</dbReference>
<proteinExistence type="inferred from homology"/>
<evidence type="ECO:0000259" key="10">
    <source>
        <dbReference type="PROSITE" id="PS51043"/>
    </source>
</evidence>
<name>A0ABP9YM45_9FUNG</name>
<feature type="domain" description="FHA" evidence="8">
    <location>
        <begin position="105"/>
        <end position="164"/>
    </location>
</feature>
<dbReference type="EMBL" id="BAABUK010000003">
    <property type="protein sequence ID" value="GAA5807928.1"/>
    <property type="molecule type" value="Genomic_DNA"/>
</dbReference>
<dbReference type="InterPro" id="IPR011009">
    <property type="entry name" value="Kinase-like_dom_sf"/>
</dbReference>
<keyword evidence="12" id="KW-1185">Reference proteome</keyword>